<comment type="caution">
    <text evidence="1">The sequence shown here is derived from an EMBL/GenBank/DDBJ whole genome shotgun (WGS) entry which is preliminary data.</text>
</comment>
<evidence type="ECO:0008006" key="3">
    <source>
        <dbReference type="Google" id="ProtNLM"/>
    </source>
</evidence>
<dbReference type="EMBL" id="JBBXMP010000058">
    <property type="protein sequence ID" value="KAL0064706.1"/>
    <property type="molecule type" value="Genomic_DNA"/>
</dbReference>
<evidence type="ECO:0000313" key="2">
    <source>
        <dbReference type="Proteomes" id="UP001437256"/>
    </source>
</evidence>
<sequence length="185" mass="21374">MPIISAQQAFMALGIPPEQAAAMAEEHRAANGGLEHFGYVPGVPQHNPDDGDRYLDLAEKERKKGNFNEAERILLECIQDCKSDSQYIVEELRAYVKLAHVYREKEDFAKANEQFQVAHDTYEDWMTEEERELHPISYLTLWAECCEKLALNKKAQELRAEAKEVAVRYESFWDDEDSDEDNSEE</sequence>
<protein>
    <recommendedName>
        <fullName evidence="3">Tetratricopeptide repeat protein</fullName>
    </recommendedName>
</protein>
<dbReference type="Gene3D" id="1.25.40.10">
    <property type="entry name" value="Tetratricopeptide repeat domain"/>
    <property type="match status" value="1"/>
</dbReference>
<reference evidence="1 2" key="1">
    <citation type="submission" date="2024-05" db="EMBL/GenBank/DDBJ databases">
        <title>A draft genome resource for the thread blight pathogen Marasmius tenuissimus strain MS-2.</title>
        <authorList>
            <person name="Yulfo-Soto G.E."/>
            <person name="Baruah I.K."/>
            <person name="Amoako-Attah I."/>
            <person name="Bukari Y."/>
            <person name="Meinhardt L.W."/>
            <person name="Bailey B.A."/>
            <person name="Cohen S.P."/>
        </authorList>
    </citation>
    <scope>NUCLEOTIDE SEQUENCE [LARGE SCALE GENOMIC DNA]</scope>
    <source>
        <strain evidence="1 2">MS-2</strain>
    </source>
</reference>
<organism evidence="1 2">
    <name type="scientific">Marasmius tenuissimus</name>
    <dbReference type="NCBI Taxonomy" id="585030"/>
    <lineage>
        <taxon>Eukaryota</taxon>
        <taxon>Fungi</taxon>
        <taxon>Dikarya</taxon>
        <taxon>Basidiomycota</taxon>
        <taxon>Agaricomycotina</taxon>
        <taxon>Agaricomycetes</taxon>
        <taxon>Agaricomycetidae</taxon>
        <taxon>Agaricales</taxon>
        <taxon>Marasmiineae</taxon>
        <taxon>Marasmiaceae</taxon>
        <taxon>Marasmius</taxon>
    </lineage>
</organism>
<dbReference type="Proteomes" id="UP001437256">
    <property type="component" value="Unassembled WGS sequence"/>
</dbReference>
<proteinExistence type="predicted"/>
<evidence type="ECO:0000313" key="1">
    <source>
        <dbReference type="EMBL" id="KAL0064706.1"/>
    </source>
</evidence>
<name>A0ABR2ZT23_9AGAR</name>
<keyword evidence="2" id="KW-1185">Reference proteome</keyword>
<gene>
    <name evidence="1" type="ORF">AAF712_008404</name>
</gene>
<accession>A0ABR2ZT23</accession>
<dbReference type="SUPFAM" id="SSF48452">
    <property type="entry name" value="TPR-like"/>
    <property type="match status" value="1"/>
</dbReference>
<dbReference type="InterPro" id="IPR011990">
    <property type="entry name" value="TPR-like_helical_dom_sf"/>
</dbReference>